<dbReference type="EMBL" id="FNYE01000001">
    <property type="protein sequence ID" value="SEI41503.1"/>
    <property type="molecule type" value="Genomic_DNA"/>
</dbReference>
<feature type="region of interest" description="Disordered" evidence="1">
    <location>
        <begin position="37"/>
        <end position="93"/>
    </location>
</feature>
<evidence type="ECO:0000256" key="2">
    <source>
        <dbReference type="SAM" id="SignalP"/>
    </source>
</evidence>
<dbReference type="RefSeq" id="WP_090862514.1">
    <property type="nucleotide sequence ID" value="NZ_FNYE01000001.1"/>
</dbReference>
<accession>A0A1H6QCU2</accession>
<dbReference type="OrthoDB" id="9134665at2"/>
<gene>
    <name evidence="3" type="ORF">SAMN05192539_1001258</name>
</gene>
<protein>
    <submittedName>
        <fullName evidence="3">Uncharacterized protein</fullName>
    </submittedName>
</protein>
<reference evidence="4" key="1">
    <citation type="submission" date="2016-10" db="EMBL/GenBank/DDBJ databases">
        <authorList>
            <person name="Varghese N."/>
            <person name="Submissions S."/>
        </authorList>
    </citation>
    <scope>NUCLEOTIDE SEQUENCE [LARGE SCALE GENOMIC DNA]</scope>
    <source>
        <strain evidence="4">LMG 26031</strain>
    </source>
</reference>
<sequence length="93" mass="9466">MIHTINTHTLFGRKVLARIGAAVLLAASAGVAGTALAQNATSESSAPMVKPPPPAASGTASATNPDNMPVKKPRKPTNDKMMHNPPASATNAR</sequence>
<evidence type="ECO:0000313" key="3">
    <source>
        <dbReference type="EMBL" id="SEI41503.1"/>
    </source>
</evidence>
<feature type="signal peptide" evidence="2">
    <location>
        <begin position="1"/>
        <end position="37"/>
    </location>
</feature>
<proteinExistence type="predicted"/>
<keyword evidence="2" id="KW-0732">Signal</keyword>
<organism evidence="3 4">
    <name type="scientific">Paraburkholderia diazotrophica</name>
    <dbReference type="NCBI Taxonomy" id="667676"/>
    <lineage>
        <taxon>Bacteria</taxon>
        <taxon>Pseudomonadati</taxon>
        <taxon>Pseudomonadota</taxon>
        <taxon>Betaproteobacteria</taxon>
        <taxon>Burkholderiales</taxon>
        <taxon>Burkholderiaceae</taxon>
        <taxon>Paraburkholderia</taxon>
    </lineage>
</organism>
<name>A0A1H6QCU2_9BURK</name>
<dbReference type="Proteomes" id="UP000198866">
    <property type="component" value="Unassembled WGS sequence"/>
</dbReference>
<dbReference type="AlphaFoldDB" id="A0A1H6QCU2"/>
<feature type="chain" id="PRO_5011708610" evidence="2">
    <location>
        <begin position="38"/>
        <end position="93"/>
    </location>
</feature>
<evidence type="ECO:0000256" key="1">
    <source>
        <dbReference type="SAM" id="MobiDB-lite"/>
    </source>
</evidence>
<evidence type="ECO:0000313" key="4">
    <source>
        <dbReference type="Proteomes" id="UP000198866"/>
    </source>
</evidence>
<keyword evidence="4" id="KW-1185">Reference proteome</keyword>